<evidence type="ECO:0000313" key="9">
    <source>
        <dbReference type="Proteomes" id="UP000265800"/>
    </source>
</evidence>
<evidence type="ECO:0000259" key="7">
    <source>
        <dbReference type="Pfam" id="PF11967"/>
    </source>
</evidence>
<sequence>MAEGLVVGRKPLPGGDVILLFVGPQGAAQAIARKAQRPTGRSGRLSLFHHLRYQVYQKPGNELPTLTQVELVGRLMGLEAPERFPLACFLAELAYQTASPEAAPRVWPLLIAGLRGIAKHPRPQVPFLWSAWRVLKAVGLAPNLGGKGLYLWEGERCEGKGVYLGAEGMEVLTAVLRRPGAKAVQVLEAGPLERLQRALLAHVRYAVGDLRTTTLLAPQEGLRGGQE</sequence>
<evidence type="ECO:0000256" key="2">
    <source>
        <dbReference type="ARBA" id="ARBA00021310"/>
    </source>
</evidence>
<comment type="caution">
    <text evidence="8">The sequence shown here is derived from an EMBL/GenBank/DDBJ whole genome shotgun (WGS) entry which is preliminary data.</text>
</comment>
<evidence type="ECO:0000256" key="5">
    <source>
        <dbReference type="ARBA" id="ARBA00023204"/>
    </source>
</evidence>
<dbReference type="Gene3D" id="2.40.50.140">
    <property type="entry name" value="Nucleic acid-binding proteins"/>
    <property type="match status" value="1"/>
</dbReference>
<evidence type="ECO:0000256" key="3">
    <source>
        <dbReference type="ARBA" id="ARBA00022763"/>
    </source>
</evidence>
<dbReference type="SUPFAM" id="SSF50249">
    <property type="entry name" value="Nucleic acid-binding proteins"/>
    <property type="match status" value="1"/>
</dbReference>
<evidence type="ECO:0000256" key="6">
    <source>
        <dbReference type="ARBA" id="ARBA00033409"/>
    </source>
</evidence>
<proteinExistence type="inferred from homology"/>
<keyword evidence="5" id="KW-0234">DNA repair</keyword>
<dbReference type="GO" id="GO:0006302">
    <property type="term" value="P:double-strand break repair"/>
    <property type="evidence" value="ECO:0007669"/>
    <property type="project" value="TreeGrafter"/>
</dbReference>
<dbReference type="PANTHER" id="PTHR33991">
    <property type="entry name" value="DNA REPAIR PROTEIN RECO"/>
    <property type="match status" value="1"/>
</dbReference>
<feature type="domain" description="DNA replication/recombination mediator RecO N-terminal" evidence="7">
    <location>
        <begin position="4"/>
        <end position="72"/>
    </location>
</feature>
<dbReference type="Pfam" id="PF11967">
    <property type="entry name" value="RecO_N"/>
    <property type="match status" value="1"/>
</dbReference>
<dbReference type="GO" id="GO:0006310">
    <property type="term" value="P:DNA recombination"/>
    <property type="evidence" value="ECO:0007669"/>
    <property type="project" value="UniProtKB-KW"/>
</dbReference>
<dbReference type="InterPro" id="IPR012340">
    <property type="entry name" value="NA-bd_OB-fold"/>
</dbReference>
<dbReference type="InterPro" id="IPR003717">
    <property type="entry name" value="RecO"/>
</dbReference>
<dbReference type="InterPro" id="IPR022572">
    <property type="entry name" value="DNA_rep/recomb_RecO_N"/>
</dbReference>
<keyword evidence="9" id="KW-1185">Reference proteome</keyword>
<dbReference type="GO" id="GO:0043590">
    <property type="term" value="C:bacterial nucleoid"/>
    <property type="evidence" value="ECO:0007669"/>
    <property type="project" value="TreeGrafter"/>
</dbReference>
<evidence type="ECO:0000256" key="1">
    <source>
        <dbReference type="ARBA" id="ARBA00007452"/>
    </source>
</evidence>
<organism evidence="8 9">
    <name type="scientific">Meiothermus luteus</name>
    <dbReference type="NCBI Taxonomy" id="2026184"/>
    <lineage>
        <taxon>Bacteria</taxon>
        <taxon>Thermotogati</taxon>
        <taxon>Deinococcota</taxon>
        <taxon>Deinococci</taxon>
        <taxon>Thermales</taxon>
        <taxon>Thermaceae</taxon>
        <taxon>Meiothermus</taxon>
    </lineage>
</organism>
<name>A0A399F2V0_9DEIN</name>
<dbReference type="OrthoDB" id="33270at2"/>
<accession>A0A399F2V0</accession>
<evidence type="ECO:0000313" key="8">
    <source>
        <dbReference type="EMBL" id="RIH89162.1"/>
    </source>
</evidence>
<keyword evidence="3" id="KW-0227">DNA damage</keyword>
<dbReference type="EMBL" id="QWKZ01000007">
    <property type="protein sequence ID" value="RIH89162.1"/>
    <property type="molecule type" value="Genomic_DNA"/>
</dbReference>
<reference evidence="8 9" key="1">
    <citation type="submission" date="2018-08" db="EMBL/GenBank/DDBJ databases">
        <title>Meiothermus luteus KCTC 52599 genome sequencing project.</title>
        <authorList>
            <person name="Da Costa M.S."/>
            <person name="Albuquerque L."/>
            <person name="Raposo P."/>
            <person name="Froufe H.J.C."/>
            <person name="Barroso C.S."/>
            <person name="Egas C."/>
        </authorList>
    </citation>
    <scope>NUCLEOTIDE SEQUENCE [LARGE SCALE GENOMIC DNA]</scope>
    <source>
        <strain evidence="8 9">KCTC 52599</strain>
    </source>
</reference>
<comment type="similarity">
    <text evidence="1">Belongs to the RecO family.</text>
</comment>
<dbReference type="AlphaFoldDB" id="A0A399F2V0"/>
<evidence type="ECO:0000256" key="4">
    <source>
        <dbReference type="ARBA" id="ARBA00023172"/>
    </source>
</evidence>
<dbReference type="InterPro" id="IPR042242">
    <property type="entry name" value="RecO_C"/>
</dbReference>
<protein>
    <recommendedName>
        <fullName evidence="2">DNA repair protein RecO</fullName>
    </recommendedName>
    <alternativeName>
        <fullName evidence="6">Recombination protein O</fullName>
    </alternativeName>
</protein>
<keyword evidence="4" id="KW-0233">DNA recombination</keyword>
<dbReference type="Proteomes" id="UP000265800">
    <property type="component" value="Unassembled WGS sequence"/>
</dbReference>
<dbReference type="PANTHER" id="PTHR33991:SF1">
    <property type="entry name" value="DNA REPAIR PROTEIN RECO"/>
    <property type="match status" value="1"/>
</dbReference>
<gene>
    <name evidence="8" type="ORF">Mlute_00369</name>
</gene>
<dbReference type="Gene3D" id="1.20.1440.120">
    <property type="entry name" value="Recombination protein O, C-terminal domain"/>
    <property type="match status" value="1"/>
</dbReference>